<evidence type="ECO:0000256" key="1">
    <source>
        <dbReference type="SAM" id="Coils"/>
    </source>
</evidence>
<evidence type="ECO:0000313" key="2">
    <source>
        <dbReference type="EMBL" id="CBX94175.1"/>
    </source>
</evidence>
<dbReference type="EMBL" id="FP929120">
    <property type="protein sequence ID" value="CBX94175.1"/>
    <property type="molecule type" value="Genomic_DNA"/>
</dbReference>
<dbReference type="InParanoid" id="E4ZRZ5"/>
<accession>E4ZRZ5</accession>
<name>E4ZRZ5_LEPMJ</name>
<feature type="coiled-coil region" evidence="1">
    <location>
        <begin position="36"/>
        <end position="63"/>
    </location>
</feature>
<dbReference type="VEuPathDB" id="FungiDB:LEMA_uP123270.1"/>
<keyword evidence="1" id="KW-0175">Coiled coil</keyword>
<reference evidence="3" key="1">
    <citation type="journal article" date="2011" name="Nat. Commun.">
        <title>Effector diversification within compartments of the Leptosphaeria maculans genome affected by Repeat-Induced Point mutations.</title>
        <authorList>
            <person name="Rouxel T."/>
            <person name="Grandaubert J."/>
            <person name="Hane J.K."/>
            <person name="Hoede C."/>
            <person name="van de Wouw A.P."/>
            <person name="Couloux A."/>
            <person name="Dominguez V."/>
            <person name="Anthouard V."/>
            <person name="Bally P."/>
            <person name="Bourras S."/>
            <person name="Cozijnsen A.J."/>
            <person name="Ciuffetti L.M."/>
            <person name="Degrave A."/>
            <person name="Dilmaghani A."/>
            <person name="Duret L."/>
            <person name="Fudal I."/>
            <person name="Goodwin S.B."/>
            <person name="Gout L."/>
            <person name="Glaser N."/>
            <person name="Linglin J."/>
            <person name="Kema G.H.J."/>
            <person name="Lapalu N."/>
            <person name="Lawrence C.B."/>
            <person name="May K."/>
            <person name="Meyer M."/>
            <person name="Ollivier B."/>
            <person name="Poulain J."/>
            <person name="Schoch C.L."/>
            <person name="Simon A."/>
            <person name="Spatafora J.W."/>
            <person name="Stachowiak A."/>
            <person name="Turgeon B.G."/>
            <person name="Tyler B.M."/>
            <person name="Vincent D."/>
            <person name="Weissenbach J."/>
            <person name="Amselem J."/>
            <person name="Quesneville H."/>
            <person name="Oliver R.P."/>
            <person name="Wincker P."/>
            <person name="Balesdent M.-H."/>
            <person name="Howlett B.J."/>
        </authorList>
    </citation>
    <scope>NUCLEOTIDE SEQUENCE [LARGE SCALE GENOMIC DNA]</scope>
    <source>
        <strain evidence="3">JN3 / isolate v23.1.3 / race Av1-4-5-6-7-8</strain>
    </source>
</reference>
<evidence type="ECO:0000313" key="3">
    <source>
        <dbReference type="Proteomes" id="UP000002668"/>
    </source>
</evidence>
<sequence>MQLYENIMLADAETIKVQQETLEAQQEVVRSQAHIIQQMRDILEAQDAQILQLEETIVDLRGRAR</sequence>
<gene>
    <name evidence="2" type="ORF">LEMA_uP123270.1</name>
</gene>
<dbReference type="HOGENOM" id="CLU_2850129_0_0_1"/>
<dbReference type="OrthoDB" id="3799403at2759"/>
<dbReference type="eggNOG" id="ENOG502T690">
    <property type="taxonomic scope" value="Eukaryota"/>
</dbReference>
<protein>
    <submittedName>
        <fullName evidence="2">Predicted protein</fullName>
    </submittedName>
</protein>
<organism evidence="3">
    <name type="scientific">Leptosphaeria maculans (strain JN3 / isolate v23.1.3 / race Av1-4-5-6-7-8)</name>
    <name type="common">Blackleg fungus</name>
    <name type="synonym">Phoma lingam</name>
    <dbReference type="NCBI Taxonomy" id="985895"/>
    <lineage>
        <taxon>Eukaryota</taxon>
        <taxon>Fungi</taxon>
        <taxon>Dikarya</taxon>
        <taxon>Ascomycota</taxon>
        <taxon>Pezizomycotina</taxon>
        <taxon>Dothideomycetes</taxon>
        <taxon>Pleosporomycetidae</taxon>
        <taxon>Pleosporales</taxon>
        <taxon>Pleosporineae</taxon>
        <taxon>Leptosphaeriaceae</taxon>
        <taxon>Plenodomus</taxon>
        <taxon>Plenodomus lingam/Leptosphaeria maculans species complex</taxon>
    </lineage>
</organism>
<proteinExistence type="predicted"/>
<keyword evidence="3" id="KW-1185">Reference proteome</keyword>
<dbReference type="AlphaFoldDB" id="E4ZRZ5"/>
<dbReference type="GeneID" id="13285360"/>
<dbReference type="Proteomes" id="UP000002668">
    <property type="component" value="Genome"/>
</dbReference>